<dbReference type="AlphaFoldDB" id="A0A2G9UDP0"/>
<dbReference type="GO" id="GO:0033754">
    <property type="term" value="F:indoleamine 2,3-dioxygenase activity"/>
    <property type="evidence" value="ECO:0007669"/>
    <property type="project" value="TreeGrafter"/>
</dbReference>
<proteinExistence type="inferred from homology"/>
<dbReference type="EMBL" id="KZ347127">
    <property type="protein sequence ID" value="PIO68375.1"/>
    <property type="molecule type" value="Genomic_DNA"/>
</dbReference>
<evidence type="ECO:0000256" key="2">
    <source>
        <dbReference type="ARBA" id="ARBA00022723"/>
    </source>
</evidence>
<dbReference type="GO" id="GO:0046872">
    <property type="term" value="F:metal ion binding"/>
    <property type="evidence" value="ECO:0007669"/>
    <property type="project" value="UniProtKB-KW"/>
</dbReference>
<dbReference type="GO" id="GO:0020037">
    <property type="term" value="F:heme binding"/>
    <property type="evidence" value="ECO:0007669"/>
    <property type="project" value="InterPro"/>
</dbReference>
<protein>
    <submittedName>
        <fullName evidence="4">Uncharacterized protein</fullName>
    </submittedName>
</protein>
<dbReference type="PANTHER" id="PTHR28657">
    <property type="entry name" value="INDOLEAMINE 2,3-DIOXYGENASE"/>
    <property type="match status" value="1"/>
</dbReference>
<evidence type="ECO:0000256" key="1">
    <source>
        <dbReference type="ARBA" id="ARBA00007119"/>
    </source>
</evidence>
<evidence type="ECO:0000256" key="3">
    <source>
        <dbReference type="ARBA" id="ARBA00023004"/>
    </source>
</evidence>
<dbReference type="SUPFAM" id="SSF140959">
    <property type="entry name" value="Indolic compounds 2,3-dioxygenase-like"/>
    <property type="match status" value="1"/>
</dbReference>
<dbReference type="GO" id="GO:0005737">
    <property type="term" value="C:cytoplasm"/>
    <property type="evidence" value="ECO:0007669"/>
    <property type="project" value="TreeGrafter"/>
</dbReference>
<dbReference type="GO" id="GO:0019441">
    <property type="term" value="P:L-tryptophan catabolic process to kynurenine"/>
    <property type="evidence" value="ECO:0007669"/>
    <property type="project" value="InterPro"/>
</dbReference>
<dbReference type="GO" id="GO:0034354">
    <property type="term" value="P:'de novo' NAD+ biosynthetic process from L-tryptophan"/>
    <property type="evidence" value="ECO:0007669"/>
    <property type="project" value="TreeGrafter"/>
</dbReference>
<keyword evidence="5" id="KW-1185">Reference proteome</keyword>
<sequence length="160" mass="18178">MIRAVYLKNKEDPYYLNEALCSIRDCLLKATATMKVSQRMEKHGPMRYAGASAAQSSTLQSIDAFLKVEHSGEERIFLQEHREYMPREHRELHLLDRSRIAGKEVNGGSSSSTGSAYCISILAFEYSGTVHPHTDEGLLAGNWHWRQFTCAVFEQCSARY</sequence>
<evidence type="ECO:0000313" key="5">
    <source>
        <dbReference type="Proteomes" id="UP000230423"/>
    </source>
</evidence>
<dbReference type="GO" id="GO:0004833">
    <property type="term" value="F:L-tryptophan 2,3-dioxygenase activity"/>
    <property type="evidence" value="ECO:0007669"/>
    <property type="project" value="TreeGrafter"/>
</dbReference>
<gene>
    <name evidence="4" type="ORF">TELCIR_09843</name>
</gene>
<comment type="similarity">
    <text evidence="1">Belongs to the indoleamine 2,3-dioxygenase family.</text>
</comment>
<name>A0A2G9UDP0_TELCI</name>
<reference evidence="4 5" key="1">
    <citation type="submission" date="2015-09" db="EMBL/GenBank/DDBJ databases">
        <title>Draft genome of the parasitic nematode Teladorsagia circumcincta isolate WARC Sus (inbred).</title>
        <authorList>
            <person name="Mitreva M."/>
        </authorList>
    </citation>
    <scope>NUCLEOTIDE SEQUENCE [LARGE SCALE GENOMIC DNA]</scope>
    <source>
        <strain evidence="4 5">S</strain>
    </source>
</reference>
<keyword evidence="2" id="KW-0479">Metal-binding</keyword>
<organism evidence="4 5">
    <name type="scientific">Teladorsagia circumcincta</name>
    <name type="common">Brown stomach worm</name>
    <name type="synonym">Ostertagia circumcincta</name>
    <dbReference type="NCBI Taxonomy" id="45464"/>
    <lineage>
        <taxon>Eukaryota</taxon>
        <taxon>Metazoa</taxon>
        <taxon>Ecdysozoa</taxon>
        <taxon>Nematoda</taxon>
        <taxon>Chromadorea</taxon>
        <taxon>Rhabditida</taxon>
        <taxon>Rhabditina</taxon>
        <taxon>Rhabditomorpha</taxon>
        <taxon>Strongyloidea</taxon>
        <taxon>Trichostrongylidae</taxon>
        <taxon>Teladorsagia</taxon>
    </lineage>
</organism>
<accession>A0A2G9UDP0</accession>
<dbReference type="InterPro" id="IPR037217">
    <property type="entry name" value="Trp/Indoleamine_2_3_dOase-like"/>
</dbReference>
<dbReference type="InterPro" id="IPR000898">
    <property type="entry name" value="Indolamine_dOase"/>
</dbReference>
<dbReference type="OrthoDB" id="10262710at2759"/>
<dbReference type="PANTHER" id="PTHR28657:SF5">
    <property type="entry name" value="INDOLEAMINE 2,3-DIOXYGENASE"/>
    <property type="match status" value="1"/>
</dbReference>
<dbReference type="Gene3D" id="1.20.58.480">
    <property type="match status" value="1"/>
</dbReference>
<keyword evidence="3" id="KW-0408">Iron</keyword>
<dbReference type="Pfam" id="PF01231">
    <property type="entry name" value="IDO"/>
    <property type="match status" value="1"/>
</dbReference>
<evidence type="ECO:0000313" key="4">
    <source>
        <dbReference type="EMBL" id="PIO68375.1"/>
    </source>
</evidence>
<dbReference type="Proteomes" id="UP000230423">
    <property type="component" value="Unassembled WGS sequence"/>
</dbReference>